<accession>A0A9X2DZE0</accession>
<keyword evidence="1" id="KW-0472">Membrane</keyword>
<organism evidence="2 3">
    <name type="scientific">Rathayibacter rubneri</name>
    <dbReference type="NCBI Taxonomy" id="2950106"/>
    <lineage>
        <taxon>Bacteria</taxon>
        <taxon>Bacillati</taxon>
        <taxon>Actinomycetota</taxon>
        <taxon>Actinomycetes</taxon>
        <taxon>Micrococcales</taxon>
        <taxon>Microbacteriaceae</taxon>
        <taxon>Rathayibacter</taxon>
    </lineage>
</organism>
<evidence type="ECO:0000313" key="2">
    <source>
        <dbReference type="EMBL" id="MCM6763116.1"/>
    </source>
</evidence>
<evidence type="ECO:0000313" key="3">
    <source>
        <dbReference type="Proteomes" id="UP001155240"/>
    </source>
</evidence>
<dbReference type="AlphaFoldDB" id="A0A9X2DZE0"/>
<protein>
    <submittedName>
        <fullName evidence="2">Uncharacterized protein</fullName>
    </submittedName>
</protein>
<keyword evidence="1" id="KW-0812">Transmembrane</keyword>
<feature type="transmembrane region" description="Helical" evidence="1">
    <location>
        <begin position="101"/>
        <end position="122"/>
    </location>
</feature>
<keyword evidence="3" id="KW-1185">Reference proteome</keyword>
<reference evidence="2" key="1">
    <citation type="submission" date="2022-06" db="EMBL/GenBank/DDBJ databases">
        <title>Whole genome shotgun sequencing (WGS) of Rathayibacter sp. ZW T2_19, isolated from stored onions (Allium cepa).</title>
        <authorList>
            <person name="Stoll D.A."/>
            <person name="Huch M."/>
        </authorList>
    </citation>
    <scope>NUCLEOTIDE SEQUENCE</scope>
    <source>
        <strain evidence="2">ZW T2_19</strain>
    </source>
</reference>
<dbReference type="Proteomes" id="UP001155240">
    <property type="component" value="Unassembled WGS sequence"/>
</dbReference>
<dbReference type="EMBL" id="JAMRYM010000050">
    <property type="protein sequence ID" value="MCM6763116.1"/>
    <property type="molecule type" value="Genomic_DNA"/>
</dbReference>
<feature type="transmembrane region" description="Helical" evidence="1">
    <location>
        <begin position="59"/>
        <end position="80"/>
    </location>
</feature>
<name>A0A9X2DZE0_9MICO</name>
<feature type="transmembrane region" description="Helical" evidence="1">
    <location>
        <begin position="20"/>
        <end position="39"/>
    </location>
</feature>
<proteinExistence type="predicted"/>
<sequence length="134" mass="14012">MSTVLNRAPAARRSARALPLIVGATGFAASLVLAIAALATAAAPVRVLGVPLPLVQGGAVWMSVVGYVLTPVLVFLATGWDLSSQRSHALRDARHFVPNPLYSRALLWISGAGLVLGAWHVLNISVPVSEWLTA</sequence>
<gene>
    <name evidence="2" type="ORF">NB037_11875</name>
</gene>
<dbReference type="RefSeq" id="WP_251946017.1">
    <property type="nucleotide sequence ID" value="NZ_JAMRYM010000050.1"/>
</dbReference>
<evidence type="ECO:0000256" key="1">
    <source>
        <dbReference type="SAM" id="Phobius"/>
    </source>
</evidence>
<keyword evidence="1" id="KW-1133">Transmembrane helix</keyword>
<comment type="caution">
    <text evidence="2">The sequence shown here is derived from an EMBL/GenBank/DDBJ whole genome shotgun (WGS) entry which is preliminary data.</text>
</comment>